<dbReference type="GO" id="GO:0000281">
    <property type="term" value="P:mitotic cytokinesis"/>
    <property type="evidence" value="ECO:0007669"/>
    <property type="project" value="InterPro"/>
</dbReference>
<organism evidence="7">
    <name type="scientific">Musca domestica</name>
    <name type="common">House fly</name>
    <dbReference type="NCBI Taxonomy" id="7370"/>
    <lineage>
        <taxon>Eukaryota</taxon>
        <taxon>Metazoa</taxon>
        <taxon>Ecdysozoa</taxon>
        <taxon>Arthropoda</taxon>
        <taxon>Hexapoda</taxon>
        <taxon>Insecta</taxon>
        <taxon>Pterygota</taxon>
        <taxon>Neoptera</taxon>
        <taxon>Endopterygota</taxon>
        <taxon>Diptera</taxon>
        <taxon>Brachycera</taxon>
        <taxon>Muscomorpha</taxon>
        <taxon>Muscoidea</taxon>
        <taxon>Muscidae</taxon>
        <taxon>Musca</taxon>
    </lineage>
</organism>
<evidence type="ECO:0000256" key="4">
    <source>
        <dbReference type="ARBA" id="ARBA00022833"/>
    </source>
</evidence>
<dbReference type="InterPro" id="IPR013083">
    <property type="entry name" value="Znf_RING/FYVE/PHD"/>
</dbReference>
<protein>
    <recommendedName>
        <fullName evidence="6">FYVE-type domain-containing protein</fullName>
    </recommendedName>
</protein>
<dbReference type="GO" id="GO:0005765">
    <property type="term" value="C:lysosomal membrane"/>
    <property type="evidence" value="ECO:0007669"/>
    <property type="project" value="TreeGrafter"/>
</dbReference>
<dbReference type="Pfam" id="PF01363">
    <property type="entry name" value="FYVE"/>
    <property type="match status" value="1"/>
</dbReference>
<dbReference type="GO" id="GO:0032465">
    <property type="term" value="P:regulation of cytokinesis"/>
    <property type="evidence" value="ECO:0007669"/>
    <property type="project" value="TreeGrafter"/>
</dbReference>
<dbReference type="VEuPathDB" id="VectorBase:MDOMA2_012606"/>
<evidence type="ECO:0000256" key="5">
    <source>
        <dbReference type="PROSITE-ProRule" id="PRU00091"/>
    </source>
</evidence>
<sequence>MDNLEKHFMLLLMPEERQFLKQYLQNPQLNNKTLLRHKPFRLLQEKPYPVLNILLLQPPHVLVHTKWCIIRTFEDMLRVVSKSGITSNFLRFLIQIPDDILNEALQGDLREKFKQCLTNSHLEEELYLSLLCRKDQQLIADIMEYLKETHWQYFEKPLGTKDFVLYHARKTKVHFIYPMIKELRNFNDIADATLRNNLIILKLVHEFSSNITRSLNELPYLDEILDSMDMENVAEELLPVYTLFYKDFKRLSILLRYVGKFPETTTANITVEEILDSTNILAIINKHKLLNSYEEAKEFLETYYTWQQNLAMLSLKENETETLCCYYILSTVCDIVVTTTLETEDYYSSKLKTINSLLRQIKNMELLCQIMEDVLMFLYLRWEHFRSDNKKQNKYHQKSSGSSYTDDDIIQDSSTKSSNVAKTMEAKSNLKNVKTGFICRTKSFASLCNFLKLYITKKLHSAEYKLSAVDIKHRFSSILDTIGDLLWKYEFFEKMERSQDQCLANDTYIQFEGDQLIQLVHFHVDNMNRISSDDEDINVINEYSMSRRKSIKKRRRATFSGNTTGAAGKVTASEDRLRPNVLSNSVKILPTLDVTEEKSVVPKLLSSPERLAILALSFRQFGEAKQIIENFSLHDSQLHAELQHMEQQMQVKQKLSVIYDNYQQQEKQSRDTNEPMPTVDLIRNVAAKGFEISKIISIIDNFAQMQRIKQSEQVKDLIKKHKQNPQYRFLSQFEEANLNAVIICDLTLSMPFNRDITTSILMVIKRHQAIQSHFNETETVTEKLQLPSNIGPLHFLENLADCMRVQGEKTIKDLLCDNIYSLKPQKLTSEMAKERIFEEVFHKRPKDLSRCEDLKALIPQFAALKSKYNYYQRFCNYVQHLTMLVHLRDANCEYHIEELLKIDVCDVIGELIFMRNMTPLEIEANVSALNLNLVHVIALNICPEILGKSPGQKRVIPPQKESTILNYIANCNRLLVFLLQGIISNGEHFGSEATNGDGPINASYLERLLRMPEISKLSTMYAGNKVIAALRSDHVGIRLLHEIKSKRKQLELLQLEMGIQESRPLKLKRIDCLIIELIREDPKNIYLAAKIHDIAIRAKLIYENFTKISTIRLAKELIETTLHHRHAGKKIPQELREQLEATLADITVYAKVSDVLLFETWPQAYDFGLKTPTTIFERLLQLRLYKLCFKWCKVVKLDQFVPQRKQFLNILLETLMSLADEDQMENFETNDYEYLLKILETFFPPDECKSFLNLNKDKLRCMTLLKFAIEYLDRAALPEEKSYFQNYKISIIIFEQLPPCLRKLCWSLLKYPLLIVEQLIMNAKFEILTKVLSTVRQELAKKEHEYKKLCSFCFDKNGNVYNMQVAAPNTPHKVRFQLGSHESTNVSAFILLNFNLYQKDHFITNDCIDLLLRIYATKALDYQISDANSTSEPGSHSTCDMQQSLDSLCGAFQMPPQAPTRSEWVRDEEATHCMCCRRSAFSMLIRRHHCRRCGRVVCYSCSAHRMRIPELYEDVEVRICNDCQRLCEDINQRKANRDSQIEDSPNLTEQRIRRRPEERFKWKLSGNITHDKLLREEFCYEHAPSVALCLSILEYHLDKQRCVDLLLFHCRKLEKLMVPNPEVDYELVAKMMNCLALAAKVRGAFAEFERIREHSEIIISVVQNGCESLIPPDPLNNNGLRKLADSLVQAERWDLALEVHLKCGLSTAGVMAAHGLSCIRAGCFDTAREKFYHCMPKLTNESINASITKVIFNPNLNTSCDNVDGVLALPKDHDISVIKRPQNGPPLLQEILKLIESLPFNKPQPETLQRASIIRNSNSSLASLLSRKKEPYVKRINEPAINVLNTLANLKRISKGQYTAGMNGSGNSTSVLQPSTQQRKDIFRKTRGFEECLYYLLTYGSHTDIVQFLMHHNDTMATLKYFLLQKLDAEIFIHHIFMELLRKGQIAGLIKLLMDFDNRLIIWQPILLQTCRFLETQNLLNSLYELQILLKDPIRASMTCVKFYSMDCANFQQQHLNAQHLHNAHMHLQSELDSVQWEKINLMPVGKSNKGGSRRSSVSSTTGSIGGGGNFCLQMDARSLNAHINTILNQLEVAKFLAKCEEENSSADTLITEKFLKQLRVEPTKSLPTLFDRTPEKIQICILILLCGKNIEEGFGLAYRIIQHYKLPALKVYAASAKYLALNQRLPEIEKLINCITSNTGSNNQDIDEILMVAINSAVNNHETETKTILDSLTKKIHNVEMRISAHIYIGQLKSAYLLANKYERIGDIRKILRQAEATNQVHIKKLCEKKLQMTLSGTSQTK</sequence>
<keyword evidence="3 5" id="KW-0863">Zinc-finger</keyword>
<dbReference type="InterPro" id="IPR011011">
    <property type="entry name" value="Znf_FYVE_PHD"/>
</dbReference>
<evidence type="ECO:0000313" key="7">
    <source>
        <dbReference type="EnsemblMetazoa" id="MDOA013203-PA"/>
    </source>
</evidence>
<dbReference type="STRING" id="7370.A0A1I8NAC7"/>
<dbReference type="VEuPathDB" id="VectorBase:MDOA013203"/>
<dbReference type="Gene3D" id="3.30.40.10">
    <property type="entry name" value="Zinc/RING finger domain, C3HC4 (zinc finger)"/>
    <property type="match status" value="1"/>
</dbReference>
<name>A0A1I8NAC7_MUSDO</name>
<keyword evidence="2" id="KW-0479">Metal-binding</keyword>
<dbReference type="PROSITE" id="PS50178">
    <property type="entry name" value="ZF_FYVE"/>
    <property type="match status" value="1"/>
</dbReference>
<evidence type="ECO:0000256" key="2">
    <source>
        <dbReference type="ARBA" id="ARBA00022723"/>
    </source>
</evidence>
<dbReference type="InterPro" id="IPR017455">
    <property type="entry name" value="Znf_FYVE-rel"/>
</dbReference>
<keyword evidence="1" id="KW-0597">Phosphoprotein</keyword>
<dbReference type="Pfam" id="PF25569">
    <property type="entry name" value="TPR_ZFYVE26"/>
    <property type="match status" value="1"/>
</dbReference>
<dbReference type="GO" id="GO:0008270">
    <property type="term" value="F:zinc ion binding"/>
    <property type="evidence" value="ECO:0007669"/>
    <property type="project" value="UniProtKB-KW"/>
</dbReference>
<reference evidence="7" key="1">
    <citation type="submission" date="2020-05" db="UniProtKB">
        <authorList>
            <consortium name="EnsemblMetazoa"/>
        </authorList>
    </citation>
    <scope>IDENTIFICATION</scope>
    <source>
        <strain evidence="7">Aabys</strain>
    </source>
</reference>
<evidence type="ECO:0000256" key="3">
    <source>
        <dbReference type="ARBA" id="ARBA00022771"/>
    </source>
</evidence>
<dbReference type="EnsemblMetazoa" id="MDOA013203-RA">
    <property type="protein sequence ID" value="MDOA013203-PA"/>
    <property type="gene ID" value="MDOA013203"/>
</dbReference>
<dbReference type="GO" id="GO:0005813">
    <property type="term" value="C:centrosome"/>
    <property type="evidence" value="ECO:0007669"/>
    <property type="project" value="TreeGrafter"/>
</dbReference>
<evidence type="ECO:0000256" key="1">
    <source>
        <dbReference type="ARBA" id="ARBA00022553"/>
    </source>
</evidence>
<evidence type="ECO:0000259" key="6">
    <source>
        <dbReference type="PROSITE" id="PS50178"/>
    </source>
</evidence>
<dbReference type="GO" id="GO:0000724">
    <property type="term" value="P:double-strand break repair via homologous recombination"/>
    <property type="evidence" value="ECO:0007669"/>
    <property type="project" value="InterPro"/>
</dbReference>
<dbReference type="InterPro" id="IPR028730">
    <property type="entry name" value="ZFYVE26"/>
</dbReference>
<keyword evidence="4" id="KW-0862">Zinc</keyword>
<dbReference type="SUPFAM" id="SSF57903">
    <property type="entry name" value="FYVE/PHD zinc finger"/>
    <property type="match status" value="1"/>
</dbReference>
<dbReference type="RefSeq" id="XP_005188258.2">
    <property type="nucleotide sequence ID" value="XM_005188201.4"/>
</dbReference>
<dbReference type="eggNOG" id="KOG1811">
    <property type="taxonomic scope" value="Eukaryota"/>
</dbReference>
<gene>
    <name evidence="7" type="primary">101894611</name>
</gene>
<dbReference type="KEGG" id="mde:101894611"/>
<accession>A0A1I8NAC7</accession>
<dbReference type="GO" id="GO:0032266">
    <property type="term" value="F:phosphatidylinositol-3-phosphate binding"/>
    <property type="evidence" value="ECO:0007669"/>
    <property type="project" value="InterPro"/>
</dbReference>
<feature type="domain" description="FYVE-type" evidence="6">
    <location>
        <begin position="1467"/>
        <end position="1528"/>
    </location>
</feature>
<dbReference type="SMART" id="SM00064">
    <property type="entry name" value="FYVE"/>
    <property type="match status" value="1"/>
</dbReference>
<dbReference type="PANTHER" id="PTHR46591">
    <property type="entry name" value="ZINC FINGER FYVE DOMAIN-CONTAINING PROTEIN 26"/>
    <property type="match status" value="1"/>
</dbReference>
<dbReference type="InterPro" id="IPR057946">
    <property type="entry name" value="TPR_ZFYVE26"/>
</dbReference>
<dbReference type="OrthoDB" id="1936617at2759"/>
<dbReference type="GO" id="GO:0030496">
    <property type="term" value="C:midbody"/>
    <property type="evidence" value="ECO:0007669"/>
    <property type="project" value="TreeGrafter"/>
</dbReference>
<proteinExistence type="predicted"/>
<dbReference type="InterPro" id="IPR000306">
    <property type="entry name" value="Znf_FYVE"/>
</dbReference>
<dbReference type="PANTHER" id="PTHR46591:SF1">
    <property type="entry name" value="ZINC FINGER FYVE DOMAIN-CONTAINING PROTEIN 26"/>
    <property type="match status" value="1"/>
</dbReference>